<dbReference type="InterPro" id="IPR051120">
    <property type="entry name" value="ABC_AA/LPS_Transport"/>
</dbReference>
<name>A0AAJ1IGS1_9SPIO</name>
<keyword evidence="3 5" id="KW-0067">ATP-binding</keyword>
<dbReference type="InterPro" id="IPR003593">
    <property type="entry name" value="AAA+_ATPase"/>
</dbReference>
<accession>A0AAJ1IGS1</accession>
<dbReference type="Gene3D" id="3.40.50.300">
    <property type="entry name" value="P-loop containing nucleotide triphosphate hydrolases"/>
    <property type="match status" value="1"/>
</dbReference>
<evidence type="ECO:0000313" key="5">
    <source>
        <dbReference type="EMBL" id="MDC7227667.1"/>
    </source>
</evidence>
<evidence type="ECO:0000259" key="4">
    <source>
        <dbReference type="PROSITE" id="PS50893"/>
    </source>
</evidence>
<dbReference type="SMART" id="SM00382">
    <property type="entry name" value="AAA"/>
    <property type="match status" value="1"/>
</dbReference>
<evidence type="ECO:0000256" key="2">
    <source>
        <dbReference type="ARBA" id="ARBA00022741"/>
    </source>
</evidence>
<evidence type="ECO:0000256" key="3">
    <source>
        <dbReference type="ARBA" id="ARBA00022840"/>
    </source>
</evidence>
<reference evidence="5 6" key="1">
    <citation type="submission" date="2022-12" db="EMBL/GenBank/DDBJ databases">
        <title>Metagenome assembled genome from gulf of manar.</title>
        <authorList>
            <person name="Kohli P."/>
            <person name="Pk S."/>
            <person name="Venkata Ramana C."/>
            <person name="Sasikala C."/>
        </authorList>
    </citation>
    <scope>NUCLEOTIDE SEQUENCE [LARGE SCALE GENOMIC DNA]</scope>
    <source>
        <strain evidence="5">JB008</strain>
    </source>
</reference>
<comment type="caution">
    <text evidence="5">The sequence shown here is derived from an EMBL/GenBank/DDBJ whole genome shotgun (WGS) entry which is preliminary data.</text>
</comment>
<dbReference type="GO" id="GO:0005524">
    <property type="term" value="F:ATP binding"/>
    <property type="evidence" value="ECO:0007669"/>
    <property type="project" value="UniProtKB-KW"/>
</dbReference>
<dbReference type="InterPro" id="IPR017871">
    <property type="entry name" value="ABC_transporter-like_CS"/>
</dbReference>
<organism evidence="5 6">
    <name type="scientific">Candidatus Thalassospirochaeta sargassi</name>
    <dbReference type="NCBI Taxonomy" id="3119039"/>
    <lineage>
        <taxon>Bacteria</taxon>
        <taxon>Pseudomonadati</taxon>
        <taxon>Spirochaetota</taxon>
        <taxon>Spirochaetia</taxon>
        <taxon>Spirochaetales</taxon>
        <taxon>Spirochaetaceae</taxon>
        <taxon>Candidatus Thalassospirochaeta</taxon>
    </lineage>
</organism>
<proteinExistence type="predicted"/>
<dbReference type="PANTHER" id="PTHR45772">
    <property type="entry name" value="CONSERVED COMPONENT OF ABC TRANSPORTER FOR NATURAL AMINO ACIDS-RELATED"/>
    <property type="match status" value="1"/>
</dbReference>
<dbReference type="InterPro" id="IPR003439">
    <property type="entry name" value="ABC_transporter-like_ATP-bd"/>
</dbReference>
<dbReference type="EMBL" id="JAQQAL010000030">
    <property type="protein sequence ID" value="MDC7227667.1"/>
    <property type="molecule type" value="Genomic_DNA"/>
</dbReference>
<dbReference type="SUPFAM" id="SSF52540">
    <property type="entry name" value="P-loop containing nucleoside triphosphate hydrolases"/>
    <property type="match status" value="1"/>
</dbReference>
<dbReference type="AlphaFoldDB" id="A0AAJ1IGS1"/>
<dbReference type="Pfam" id="PF00005">
    <property type="entry name" value="ABC_tran"/>
    <property type="match status" value="1"/>
</dbReference>
<dbReference type="GO" id="GO:0005886">
    <property type="term" value="C:plasma membrane"/>
    <property type="evidence" value="ECO:0007669"/>
    <property type="project" value="TreeGrafter"/>
</dbReference>
<keyword evidence="2" id="KW-0547">Nucleotide-binding</keyword>
<feature type="domain" description="ABC transporter" evidence="4">
    <location>
        <begin position="6"/>
        <end position="251"/>
    </location>
</feature>
<dbReference type="PROSITE" id="PS50893">
    <property type="entry name" value="ABC_TRANSPORTER_2"/>
    <property type="match status" value="1"/>
</dbReference>
<dbReference type="PANTHER" id="PTHR45772:SF10">
    <property type="entry name" value="LIPOPOLYSACCHARIDE EXPORT SYSTEM ATP-BINDING PROTEIN LPTB"/>
    <property type="match status" value="1"/>
</dbReference>
<dbReference type="Proteomes" id="UP001221217">
    <property type="component" value="Unassembled WGS sequence"/>
</dbReference>
<evidence type="ECO:0000313" key="6">
    <source>
        <dbReference type="Proteomes" id="UP001221217"/>
    </source>
</evidence>
<dbReference type="PROSITE" id="PS00211">
    <property type="entry name" value="ABC_TRANSPORTER_1"/>
    <property type="match status" value="1"/>
</dbReference>
<evidence type="ECO:0000256" key="1">
    <source>
        <dbReference type="ARBA" id="ARBA00022448"/>
    </source>
</evidence>
<sequence length="253" mass="28798">MSTSLIETKGVSKIFGAFTAVDKVDFAIEENDAVGIIGPNGAGKTTFINILTGNFIPEEGRIFYMGKDITDVRIEKRIEMGIFRTFQLVHVFDNVSVYENLALSYYRKEENRSVPLNMFLVNFLKKKDIRRKVEEALELFHLEKKMDDIVGNLSLGNQKKLEIAMAWIADPAIFILDEPFAGISDHEIDDILVILKKLHHKKTIIIVEHKLSKLTEIVDTLCVMHEGQVIASGPCEETLNNPEVRKSYWKIED</sequence>
<dbReference type="GO" id="GO:0016887">
    <property type="term" value="F:ATP hydrolysis activity"/>
    <property type="evidence" value="ECO:0007669"/>
    <property type="project" value="InterPro"/>
</dbReference>
<keyword evidence="1" id="KW-0813">Transport</keyword>
<protein>
    <submittedName>
        <fullName evidence="5">ATP-binding cassette domain-containing protein</fullName>
    </submittedName>
</protein>
<dbReference type="InterPro" id="IPR027417">
    <property type="entry name" value="P-loop_NTPase"/>
</dbReference>
<gene>
    <name evidence="5" type="ORF">PQJ61_12955</name>
</gene>